<comment type="caution">
    <text evidence="1">The sequence shown here is derived from an EMBL/GenBank/DDBJ whole genome shotgun (WGS) entry which is preliminary data.</text>
</comment>
<evidence type="ECO:0000313" key="2">
    <source>
        <dbReference type="Proteomes" id="UP001144978"/>
    </source>
</evidence>
<evidence type="ECO:0000313" key="1">
    <source>
        <dbReference type="EMBL" id="KAJ2970174.1"/>
    </source>
</evidence>
<keyword evidence="2" id="KW-1185">Reference proteome</keyword>
<name>A0ACC1MU21_9APHY</name>
<reference evidence="1" key="1">
    <citation type="submission" date="2022-08" db="EMBL/GenBank/DDBJ databases">
        <title>Genome Sequence of Pycnoporus sanguineus.</title>
        <authorList>
            <person name="Buettner E."/>
        </authorList>
    </citation>
    <scope>NUCLEOTIDE SEQUENCE</scope>
    <source>
        <strain evidence="1">CG-C14</strain>
    </source>
</reference>
<dbReference type="Proteomes" id="UP001144978">
    <property type="component" value="Unassembled WGS sequence"/>
</dbReference>
<dbReference type="EMBL" id="JANSHE010005602">
    <property type="protein sequence ID" value="KAJ2970174.1"/>
    <property type="molecule type" value="Genomic_DNA"/>
</dbReference>
<organism evidence="1 2">
    <name type="scientific">Trametes sanguinea</name>
    <dbReference type="NCBI Taxonomy" id="158606"/>
    <lineage>
        <taxon>Eukaryota</taxon>
        <taxon>Fungi</taxon>
        <taxon>Dikarya</taxon>
        <taxon>Basidiomycota</taxon>
        <taxon>Agaricomycotina</taxon>
        <taxon>Agaricomycetes</taxon>
        <taxon>Polyporales</taxon>
        <taxon>Polyporaceae</taxon>
        <taxon>Trametes</taxon>
    </lineage>
</organism>
<sequence>MSQQAASPSTEPPMAKKSRRSSEFARAWVEQSFNHRNAPRLLMQPTPSRARGCWIGREMASEFSRVLSDRMHVCGVVSRRMRLCPVINPHWLPQGSRSQKGQCKTRAYTSECFTGTWWCVLDHLHTEEPPSGTRKVCSFLSKQWENTHNDGSTSTLEEHANARILSRTYGQKRPFAVFHRALRTLFAKATAYGVLHCTSPPARPHVP</sequence>
<accession>A0ACC1MU21</accession>
<protein>
    <submittedName>
        <fullName evidence="1">Uncharacterized protein</fullName>
    </submittedName>
</protein>
<gene>
    <name evidence="1" type="ORF">NUW54_g12789</name>
</gene>
<proteinExistence type="predicted"/>